<dbReference type="SUPFAM" id="SSF46689">
    <property type="entry name" value="Homeodomain-like"/>
    <property type="match status" value="1"/>
</dbReference>
<name>A0ABS0LL75_9LACT</name>
<reference evidence="2 3" key="1">
    <citation type="submission" date="2020-07" db="EMBL/GenBank/DDBJ databases">
        <title>Facklamia lactis sp. nov., isolated from raw milk.</title>
        <authorList>
            <person name="Doll E.V."/>
            <person name="Huptas C."/>
            <person name="Staib L."/>
            <person name="Wenning M."/>
            <person name="Scherer S."/>
        </authorList>
    </citation>
    <scope>NUCLEOTIDE SEQUENCE [LARGE SCALE GENOMIC DNA]</scope>
    <source>
        <strain evidence="2 3">DSM 104272</strain>
    </source>
</reference>
<comment type="caution">
    <text evidence="2">The sequence shown here is derived from an EMBL/GenBank/DDBJ whole genome shotgun (WGS) entry which is preliminary data.</text>
</comment>
<accession>A0ABS0LL75</accession>
<gene>
    <name evidence="2" type="ORF">HYQ42_09305</name>
</gene>
<dbReference type="EMBL" id="JACCEL010000024">
    <property type="protein sequence ID" value="MBG9978984.1"/>
    <property type="molecule type" value="Genomic_DNA"/>
</dbReference>
<feature type="domain" description="Insertion element IS150 protein InsJ-like helix-turn-helix" evidence="1">
    <location>
        <begin position="11"/>
        <end position="44"/>
    </location>
</feature>
<dbReference type="Proteomes" id="UP000823401">
    <property type="component" value="Unassembled WGS sequence"/>
</dbReference>
<evidence type="ECO:0000259" key="1">
    <source>
        <dbReference type="Pfam" id="PF13518"/>
    </source>
</evidence>
<proteinExistence type="predicted"/>
<sequence length="70" mass="8432">MKRNKYNNKTKLFIIKRIEKGENINDIANEFDRSVSTINKWIKERQLRREKKVKSIILCKILYNVSPVSH</sequence>
<protein>
    <submittedName>
        <fullName evidence="2">Helix-turn-helix domain-containing protein</fullName>
    </submittedName>
</protein>
<dbReference type="RefSeq" id="WP_197105026.1">
    <property type="nucleotide sequence ID" value="NZ_JACCEL010000024.1"/>
</dbReference>
<organism evidence="2 3">
    <name type="scientific">Ruoffia tabacinasalis</name>
    <dbReference type="NCBI Taxonomy" id="87458"/>
    <lineage>
        <taxon>Bacteria</taxon>
        <taxon>Bacillati</taxon>
        <taxon>Bacillota</taxon>
        <taxon>Bacilli</taxon>
        <taxon>Lactobacillales</taxon>
        <taxon>Aerococcaceae</taxon>
        <taxon>Ruoffia</taxon>
    </lineage>
</organism>
<keyword evidence="3" id="KW-1185">Reference proteome</keyword>
<dbReference type="Gene3D" id="1.10.10.60">
    <property type="entry name" value="Homeodomain-like"/>
    <property type="match status" value="1"/>
</dbReference>
<dbReference type="InterPro" id="IPR009057">
    <property type="entry name" value="Homeodomain-like_sf"/>
</dbReference>
<dbReference type="Pfam" id="PF13518">
    <property type="entry name" value="HTH_28"/>
    <property type="match status" value="1"/>
</dbReference>
<evidence type="ECO:0000313" key="2">
    <source>
        <dbReference type="EMBL" id="MBG9978984.1"/>
    </source>
</evidence>
<evidence type="ECO:0000313" key="3">
    <source>
        <dbReference type="Proteomes" id="UP000823401"/>
    </source>
</evidence>
<dbReference type="InterPro" id="IPR055247">
    <property type="entry name" value="InsJ-like_HTH"/>
</dbReference>